<sequence length="169" mass="19566">MKNQNKLFLICPDCYLENRITKNFSGRLYFSTALGAVFTPIKFNYAESLNGIINREDIRELYVVNDVACRFINTIIEDGEGFNTKEEKILKKLYLDNSDAIIHQIERKHKSTELAKLNIQQQINELKKAEFIGSKFESGFLTIKGLLYDRNTLKFEELDFTKPSHESAS</sequence>
<dbReference type="Proteomes" id="UP000293952">
    <property type="component" value="Unassembled WGS sequence"/>
</dbReference>
<evidence type="ECO:0000256" key="1">
    <source>
        <dbReference type="ARBA" id="ARBA00006217"/>
    </source>
</evidence>
<dbReference type="RefSeq" id="WP_130091939.1">
    <property type="nucleotide sequence ID" value="NZ_SETE01000001.1"/>
</dbReference>
<reference evidence="2 3" key="1">
    <citation type="submission" date="2019-02" db="EMBL/GenBank/DDBJ databases">
        <title>Genome sequence of the sea-ice species Brumimicrobium glaciale.</title>
        <authorList>
            <person name="Bowman J.P."/>
        </authorList>
    </citation>
    <scope>NUCLEOTIDE SEQUENCE [LARGE SCALE GENOMIC DNA]</scope>
    <source>
        <strain evidence="2 3">IC156</strain>
    </source>
</reference>
<name>A0A4Q4KRM8_9FLAO</name>
<dbReference type="EMBL" id="SETE01000001">
    <property type="protein sequence ID" value="RYM35572.1"/>
    <property type="molecule type" value="Genomic_DNA"/>
</dbReference>
<evidence type="ECO:0000313" key="3">
    <source>
        <dbReference type="Proteomes" id="UP000293952"/>
    </source>
</evidence>
<dbReference type="InterPro" id="IPR036874">
    <property type="entry name" value="Carbonic_anhydrase_sf"/>
</dbReference>
<dbReference type="AlphaFoldDB" id="A0A4Q4KRM8"/>
<dbReference type="SUPFAM" id="SSF53056">
    <property type="entry name" value="beta-carbonic anhydrase, cab"/>
    <property type="match status" value="1"/>
</dbReference>
<dbReference type="GO" id="GO:0008270">
    <property type="term" value="F:zinc ion binding"/>
    <property type="evidence" value="ECO:0007669"/>
    <property type="project" value="InterPro"/>
</dbReference>
<proteinExistence type="inferred from homology"/>
<comment type="similarity">
    <text evidence="1">Belongs to the beta-class carbonic anhydrase family.</text>
</comment>
<evidence type="ECO:0000313" key="2">
    <source>
        <dbReference type="EMBL" id="RYM35572.1"/>
    </source>
</evidence>
<gene>
    <name evidence="2" type="ORF">ERX46_00870</name>
</gene>
<dbReference type="GO" id="GO:0004089">
    <property type="term" value="F:carbonate dehydratase activity"/>
    <property type="evidence" value="ECO:0007669"/>
    <property type="project" value="InterPro"/>
</dbReference>
<dbReference type="OrthoDB" id="1161221at2"/>
<dbReference type="Pfam" id="PF00484">
    <property type="entry name" value="Pro_CA"/>
    <property type="match status" value="1"/>
</dbReference>
<comment type="caution">
    <text evidence="2">The sequence shown here is derived from an EMBL/GenBank/DDBJ whole genome shotgun (WGS) entry which is preliminary data.</text>
</comment>
<dbReference type="Gene3D" id="3.40.1050.10">
    <property type="entry name" value="Carbonic anhydrase"/>
    <property type="match status" value="1"/>
</dbReference>
<dbReference type="InterPro" id="IPR001765">
    <property type="entry name" value="Carbonic_anhydrase"/>
</dbReference>
<organism evidence="2 3">
    <name type="scientific">Brumimicrobium glaciale</name>
    <dbReference type="NCBI Taxonomy" id="200475"/>
    <lineage>
        <taxon>Bacteria</taxon>
        <taxon>Pseudomonadati</taxon>
        <taxon>Bacteroidota</taxon>
        <taxon>Flavobacteriia</taxon>
        <taxon>Flavobacteriales</taxon>
        <taxon>Crocinitomicaceae</taxon>
        <taxon>Brumimicrobium</taxon>
    </lineage>
</organism>
<protein>
    <submittedName>
        <fullName evidence="2">Uncharacterized protein</fullName>
    </submittedName>
</protein>
<keyword evidence="3" id="KW-1185">Reference proteome</keyword>
<accession>A0A4Q4KRM8</accession>